<dbReference type="AlphaFoldDB" id="A0A6N8L2D7"/>
<dbReference type="Gene3D" id="1.10.150.290">
    <property type="entry name" value="S-adenosyl-L-methionine-dependent methyltransferases"/>
    <property type="match status" value="1"/>
</dbReference>
<dbReference type="Proteomes" id="UP000435036">
    <property type="component" value="Unassembled WGS sequence"/>
</dbReference>
<organism evidence="2 3">
    <name type="scientific">Sphingobacterium humi</name>
    <dbReference type="NCBI Taxonomy" id="1796905"/>
    <lineage>
        <taxon>Bacteria</taxon>
        <taxon>Pseudomonadati</taxon>
        <taxon>Bacteroidota</taxon>
        <taxon>Sphingobacteriia</taxon>
        <taxon>Sphingobacteriales</taxon>
        <taxon>Sphingobacteriaceae</taxon>
        <taxon>Sphingobacterium</taxon>
    </lineage>
</organism>
<sequence length="255" mass="29898">MPWNPEIYNRYKEIRYQPFYDLMALLIDDTNSLAVDLGCGTGEQTLLLAQRFKRTQFLGIDASAEMLEKAKEIQYDRLSFKQQDIQHFLEEADQYDLIFSNAALQWVDDHERLFPRLIDKLKKDGQLAVQMPMQKDNTLNILLDELVQEPEYAAALQGFRRQSPMLSLDEYAQLLFENGMKDIQISIRTYPIIADNAEELYDFISGSALIPYLERLHKEQQEAFRQSFLQKISKAYKHFPAIYPFKRLLMHSVKG</sequence>
<evidence type="ECO:0000313" key="2">
    <source>
        <dbReference type="EMBL" id="MVZ62651.1"/>
    </source>
</evidence>
<dbReference type="Gene3D" id="3.40.50.150">
    <property type="entry name" value="Vaccinia Virus protein VP39"/>
    <property type="match status" value="1"/>
</dbReference>
<dbReference type="Pfam" id="PF13847">
    <property type="entry name" value="Methyltransf_31"/>
    <property type="match status" value="1"/>
</dbReference>
<dbReference type="GO" id="GO:0030798">
    <property type="term" value="F:trans-aconitate 2-methyltransferase activity"/>
    <property type="evidence" value="ECO:0007669"/>
    <property type="project" value="InterPro"/>
</dbReference>
<keyword evidence="2" id="KW-0489">Methyltransferase</keyword>
<dbReference type="InterPro" id="IPR023149">
    <property type="entry name" value="Trans_acon_MeTrfase_C"/>
</dbReference>
<keyword evidence="2" id="KW-0808">Transferase</keyword>
<evidence type="ECO:0000313" key="3">
    <source>
        <dbReference type="Proteomes" id="UP000435036"/>
    </source>
</evidence>
<feature type="domain" description="Methyltransferase" evidence="1">
    <location>
        <begin position="34"/>
        <end position="152"/>
    </location>
</feature>
<dbReference type="GO" id="GO:0032259">
    <property type="term" value="P:methylation"/>
    <property type="evidence" value="ECO:0007669"/>
    <property type="project" value="UniProtKB-KW"/>
</dbReference>
<dbReference type="RefSeq" id="WP_160369382.1">
    <property type="nucleotide sequence ID" value="NZ_WSQA01000008.1"/>
</dbReference>
<dbReference type="PANTHER" id="PTHR43861:SF1">
    <property type="entry name" value="TRANS-ACONITATE 2-METHYLTRANSFERASE"/>
    <property type="match status" value="1"/>
</dbReference>
<dbReference type="InterPro" id="IPR029063">
    <property type="entry name" value="SAM-dependent_MTases_sf"/>
</dbReference>
<proteinExistence type="predicted"/>
<dbReference type="InterPro" id="IPR025714">
    <property type="entry name" value="Methyltranfer_dom"/>
</dbReference>
<evidence type="ECO:0000259" key="1">
    <source>
        <dbReference type="Pfam" id="PF13847"/>
    </source>
</evidence>
<name>A0A6N8L2D7_9SPHI</name>
<accession>A0A6N8L2D7</accession>
<dbReference type="CDD" id="cd02440">
    <property type="entry name" value="AdoMet_MTases"/>
    <property type="match status" value="1"/>
</dbReference>
<comment type="caution">
    <text evidence="2">The sequence shown here is derived from an EMBL/GenBank/DDBJ whole genome shotgun (WGS) entry which is preliminary data.</text>
</comment>
<dbReference type="EMBL" id="WSQA01000008">
    <property type="protein sequence ID" value="MVZ62651.1"/>
    <property type="molecule type" value="Genomic_DNA"/>
</dbReference>
<keyword evidence="3" id="KW-1185">Reference proteome</keyword>
<reference evidence="2 3" key="1">
    <citation type="submission" date="2019-12" db="EMBL/GenBank/DDBJ databases">
        <authorList>
            <person name="Dong K."/>
        </authorList>
    </citation>
    <scope>NUCLEOTIDE SEQUENCE [LARGE SCALE GENOMIC DNA]</scope>
    <source>
        <strain evidence="2 3">JCM 31225</strain>
    </source>
</reference>
<protein>
    <submittedName>
        <fullName evidence="2">Methyltransferase domain-containing protein</fullName>
    </submittedName>
</protein>
<dbReference type="OrthoDB" id="9789123at2"/>
<dbReference type="PANTHER" id="PTHR43861">
    <property type="entry name" value="TRANS-ACONITATE 2-METHYLTRANSFERASE-RELATED"/>
    <property type="match status" value="1"/>
</dbReference>
<dbReference type="SUPFAM" id="SSF53335">
    <property type="entry name" value="S-adenosyl-L-methionine-dependent methyltransferases"/>
    <property type="match status" value="1"/>
</dbReference>
<gene>
    <name evidence="2" type="ORF">GQF63_11500</name>
</gene>